<proteinExistence type="predicted"/>
<evidence type="ECO:0000313" key="2">
    <source>
        <dbReference type="Proteomes" id="UP000772812"/>
    </source>
</evidence>
<organism evidence="1 2">
    <name type="scientific">Persephonella atlantica</name>
    <dbReference type="NCBI Taxonomy" id="2699429"/>
    <lineage>
        <taxon>Bacteria</taxon>
        <taxon>Pseudomonadati</taxon>
        <taxon>Aquificota</taxon>
        <taxon>Aquificia</taxon>
        <taxon>Aquificales</taxon>
        <taxon>Hydrogenothermaceae</taxon>
        <taxon>Persephonella</taxon>
    </lineage>
</organism>
<comment type="caution">
    <text evidence="1">The sequence shown here is derived from an EMBL/GenBank/DDBJ whole genome shotgun (WGS) entry which is preliminary data.</text>
</comment>
<dbReference type="Proteomes" id="UP000772812">
    <property type="component" value="Unassembled WGS sequence"/>
</dbReference>
<name>A0ABS1GKC3_9AQUI</name>
<gene>
    <name evidence="1" type="ORF">GWK41_10015</name>
</gene>
<accession>A0ABS1GKC3</accession>
<dbReference type="EMBL" id="JAACYA010000002">
    <property type="protein sequence ID" value="MBK3333399.1"/>
    <property type="molecule type" value="Genomic_DNA"/>
</dbReference>
<protein>
    <submittedName>
        <fullName evidence="1">Uncharacterized protein</fullName>
    </submittedName>
</protein>
<sequence length="164" mass="19055">MHISGRTALQLNGCDWHSVVLDNSICIAYEKDELDKIYWFKNEVLNNQSQGFKFIPSLSGIFGDTHLIEKKADDFLPFDYVVANCIRAYVELVNYLLLKGSLKTSTISGKTAFLFTIYQFLFDVNQEKEIFFYLEKLHDSLDNPNLKFTLKEFIEFNKEELANV</sequence>
<evidence type="ECO:0000313" key="1">
    <source>
        <dbReference type="EMBL" id="MBK3333399.1"/>
    </source>
</evidence>
<reference evidence="1 2" key="1">
    <citation type="journal article" date="2021" name="Syst. Appl. Microbiol.">
        <title>Persephonella atlantica sp. nov.: How to adapt to physico-chemical gradients in high temperature hydrothermal habitats.</title>
        <authorList>
            <person name="Francois D.X."/>
            <person name="Godfroy A."/>
            <person name="Mathien C."/>
            <person name="Aube J."/>
            <person name="Cathalot C."/>
            <person name="Lesongeur F."/>
            <person name="L'Haridon S."/>
            <person name="Philippon X."/>
            <person name="Roussel E.G."/>
        </authorList>
    </citation>
    <scope>NUCLEOTIDE SEQUENCE [LARGE SCALE GENOMIC DNA]</scope>
    <source>
        <strain evidence="1 2">MO1340</strain>
    </source>
</reference>
<dbReference type="RefSeq" id="WP_200675014.1">
    <property type="nucleotide sequence ID" value="NZ_JAACYA010000002.1"/>
</dbReference>
<keyword evidence="2" id="KW-1185">Reference proteome</keyword>